<keyword evidence="8" id="KW-0067">ATP-binding</keyword>
<dbReference type="RefSeq" id="WP_025656604.1">
    <property type="nucleotide sequence ID" value="NZ_QVIA01000036.1"/>
</dbReference>
<dbReference type="Pfam" id="PF06580">
    <property type="entry name" value="His_kinase"/>
    <property type="match status" value="1"/>
</dbReference>
<name>A0A3E2WFD9_9FIRM</name>
<accession>A0A3E2WFD9</accession>
<evidence type="ECO:0000256" key="5">
    <source>
        <dbReference type="ARBA" id="ARBA00022692"/>
    </source>
</evidence>
<evidence type="ECO:0000256" key="1">
    <source>
        <dbReference type="ARBA" id="ARBA00004651"/>
    </source>
</evidence>
<dbReference type="AlphaFoldDB" id="A0A3E2WFD9"/>
<evidence type="ECO:0000256" key="8">
    <source>
        <dbReference type="ARBA" id="ARBA00022840"/>
    </source>
</evidence>
<evidence type="ECO:0000256" key="4">
    <source>
        <dbReference type="ARBA" id="ARBA00022679"/>
    </source>
</evidence>
<dbReference type="InterPro" id="IPR003660">
    <property type="entry name" value="HAMP_dom"/>
</dbReference>
<feature type="transmembrane region" description="Helical" evidence="12">
    <location>
        <begin position="14"/>
        <end position="35"/>
    </location>
</feature>
<dbReference type="InterPro" id="IPR003594">
    <property type="entry name" value="HATPase_dom"/>
</dbReference>
<dbReference type="GeneID" id="93335224"/>
<dbReference type="SUPFAM" id="SSF158472">
    <property type="entry name" value="HAMP domain-like"/>
    <property type="match status" value="1"/>
</dbReference>
<dbReference type="SMART" id="SM00304">
    <property type="entry name" value="HAMP"/>
    <property type="match status" value="1"/>
</dbReference>
<keyword evidence="11 12" id="KW-0472">Membrane</keyword>
<comment type="caution">
    <text evidence="14">The sequence shown here is derived from an EMBL/GenBank/DDBJ whole genome shotgun (WGS) entry which is preliminary data.</text>
</comment>
<evidence type="ECO:0000313" key="14">
    <source>
        <dbReference type="EMBL" id="RGC24569.1"/>
    </source>
</evidence>
<keyword evidence="4" id="KW-0808">Transferase</keyword>
<feature type="transmembrane region" description="Helical" evidence="12">
    <location>
        <begin position="184"/>
        <end position="202"/>
    </location>
</feature>
<dbReference type="PROSITE" id="PS50885">
    <property type="entry name" value="HAMP"/>
    <property type="match status" value="1"/>
</dbReference>
<dbReference type="Gene3D" id="6.10.340.10">
    <property type="match status" value="1"/>
</dbReference>
<evidence type="ECO:0000256" key="12">
    <source>
        <dbReference type="SAM" id="Phobius"/>
    </source>
</evidence>
<keyword evidence="2" id="KW-1003">Cell membrane</keyword>
<dbReference type="Pfam" id="PF02518">
    <property type="entry name" value="HATPase_c"/>
    <property type="match status" value="1"/>
</dbReference>
<proteinExistence type="predicted"/>
<evidence type="ECO:0000256" key="3">
    <source>
        <dbReference type="ARBA" id="ARBA00022553"/>
    </source>
</evidence>
<dbReference type="Proteomes" id="UP000261111">
    <property type="component" value="Unassembled WGS sequence"/>
</dbReference>
<sequence length="478" mass="55244">MKENRRYLGIRTKLYVLIILSLLIPACVHGFSYILQQKTLSSYQAALESQITLNDFFVSNRDIHELFENFMLHPSSENRISYEGELGYAKERLSHVLYNFPDGVYYDKMRDLENMLETFESQASDVIAKIGSVPQSELLSQTQDVLYTNNLIDYTYKKYTTYQAESISMETSRLLRTMKVNNRLCNLVFAAGLLFLCIAGYLTTRKITRPLLNVVSSAKELASRRFDIPDIYVDTNDEMEILANAFNNMKNSINGYISQINRQALMQETSLKALRNQINSHFLFNTLNLISRSAYFEGAPQTIQLIDATTDMLRYSLYKTEDAVNIRDELSFAETYIFIQRMRFVDHLSFELQVDDELPNILVPSFIIQPLIENAIMHGTYSKPEPCRILTAIWKMKHSLLILVEDNGTGIEKDMIPSLLSKEYSPPQGSHGIGLKNVRERIGLFYKRDDIISIYSEKGSFFRVEIEIQEEDFIWDTD</sequence>
<protein>
    <submittedName>
        <fullName evidence="14">HAMP domain-containing protein</fullName>
    </submittedName>
</protein>
<evidence type="ECO:0000256" key="6">
    <source>
        <dbReference type="ARBA" id="ARBA00022741"/>
    </source>
</evidence>
<dbReference type="InterPro" id="IPR010559">
    <property type="entry name" value="Sig_transdc_His_kin_internal"/>
</dbReference>
<keyword evidence="3" id="KW-0597">Phosphoprotein</keyword>
<keyword evidence="10" id="KW-0902">Two-component regulatory system</keyword>
<dbReference type="Gene3D" id="3.30.565.10">
    <property type="entry name" value="Histidine kinase-like ATPase, C-terminal domain"/>
    <property type="match status" value="1"/>
</dbReference>
<organism evidence="14 15">
    <name type="scientific">Hungatella hathewayi</name>
    <dbReference type="NCBI Taxonomy" id="154046"/>
    <lineage>
        <taxon>Bacteria</taxon>
        <taxon>Bacillati</taxon>
        <taxon>Bacillota</taxon>
        <taxon>Clostridia</taxon>
        <taxon>Lachnospirales</taxon>
        <taxon>Lachnospiraceae</taxon>
        <taxon>Hungatella</taxon>
    </lineage>
</organism>
<dbReference type="EMBL" id="QVIA01000036">
    <property type="protein sequence ID" value="RGC24569.1"/>
    <property type="molecule type" value="Genomic_DNA"/>
</dbReference>
<keyword evidence="9 12" id="KW-1133">Transmembrane helix</keyword>
<dbReference type="GO" id="GO:0000155">
    <property type="term" value="F:phosphorelay sensor kinase activity"/>
    <property type="evidence" value="ECO:0007669"/>
    <property type="project" value="InterPro"/>
</dbReference>
<evidence type="ECO:0000256" key="9">
    <source>
        <dbReference type="ARBA" id="ARBA00022989"/>
    </source>
</evidence>
<keyword evidence="5 12" id="KW-0812">Transmembrane</keyword>
<keyword evidence="7" id="KW-0418">Kinase</keyword>
<keyword evidence="6" id="KW-0547">Nucleotide-binding</keyword>
<dbReference type="InterPro" id="IPR050640">
    <property type="entry name" value="Bact_2-comp_sensor_kinase"/>
</dbReference>
<evidence type="ECO:0000256" key="7">
    <source>
        <dbReference type="ARBA" id="ARBA00022777"/>
    </source>
</evidence>
<evidence type="ECO:0000313" key="15">
    <source>
        <dbReference type="Proteomes" id="UP000261111"/>
    </source>
</evidence>
<evidence type="ECO:0000256" key="2">
    <source>
        <dbReference type="ARBA" id="ARBA00022475"/>
    </source>
</evidence>
<feature type="domain" description="HAMP" evidence="13">
    <location>
        <begin position="205"/>
        <end position="258"/>
    </location>
</feature>
<evidence type="ECO:0000256" key="10">
    <source>
        <dbReference type="ARBA" id="ARBA00023012"/>
    </source>
</evidence>
<dbReference type="InterPro" id="IPR036890">
    <property type="entry name" value="HATPase_C_sf"/>
</dbReference>
<evidence type="ECO:0000256" key="11">
    <source>
        <dbReference type="ARBA" id="ARBA00023136"/>
    </source>
</evidence>
<comment type="subcellular location">
    <subcellularLocation>
        <location evidence="1">Cell membrane</location>
        <topology evidence="1">Multi-pass membrane protein</topology>
    </subcellularLocation>
</comment>
<dbReference type="GO" id="GO:0005524">
    <property type="term" value="F:ATP binding"/>
    <property type="evidence" value="ECO:0007669"/>
    <property type="project" value="UniProtKB-KW"/>
</dbReference>
<dbReference type="CDD" id="cd06225">
    <property type="entry name" value="HAMP"/>
    <property type="match status" value="1"/>
</dbReference>
<dbReference type="Pfam" id="PF00672">
    <property type="entry name" value="HAMP"/>
    <property type="match status" value="1"/>
</dbReference>
<dbReference type="SUPFAM" id="SSF55874">
    <property type="entry name" value="ATPase domain of HSP90 chaperone/DNA topoisomerase II/histidine kinase"/>
    <property type="match status" value="1"/>
</dbReference>
<gene>
    <name evidence="14" type="ORF">DWX41_21225</name>
</gene>
<dbReference type="PANTHER" id="PTHR34220:SF11">
    <property type="entry name" value="SENSOR PROTEIN KINASE HPTS"/>
    <property type="match status" value="1"/>
</dbReference>
<dbReference type="PANTHER" id="PTHR34220">
    <property type="entry name" value="SENSOR HISTIDINE KINASE YPDA"/>
    <property type="match status" value="1"/>
</dbReference>
<evidence type="ECO:0000259" key="13">
    <source>
        <dbReference type="PROSITE" id="PS50885"/>
    </source>
</evidence>
<reference evidence="14 15" key="1">
    <citation type="submission" date="2018-08" db="EMBL/GenBank/DDBJ databases">
        <title>A genome reference for cultivated species of the human gut microbiota.</title>
        <authorList>
            <person name="Zou Y."/>
            <person name="Xue W."/>
            <person name="Luo G."/>
        </authorList>
    </citation>
    <scope>NUCLEOTIDE SEQUENCE [LARGE SCALE GENOMIC DNA]</scope>
    <source>
        <strain evidence="14 15">AF19-21</strain>
    </source>
</reference>
<dbReference type="GO" id="GO:0005886">
    <property type="term" value="C:plasma membrane"/>
    <property type="evidence" value="ECO:0007669"/>
    <property type="project" value="UniProtKB-SubCell"/>
</dbReference>